<evidence type="ECO:0000313" key="6">
    <source>
        <dbReference type="EMBL" id="CAF3958585.1"/>
    </source>
</evidence>
<organism evidence="4 7">
    <name type="scientific">Rotaria sordida</name>
    <dbReference type="NCBI Taxonomy" id="392033"/>
    <lineage>
        <taxon>Eukaryota</taxon>
        <taxon>Metazoa</taxon>
        <taxon>Spiralia</taxon>
        <taxon>Gnathifera</taxon>
        <taxon>Rotifera</taxon>
        <taxon>Eurotatoria</taxon>
        <taxon>Bdelloidea</taxon>
        <taxon>Philodinida</taxon>
        <taxon>Philodinidae</taxon>
        <taxon>Rotaria</taxon>
    </lineage>
</organism>
<dbReference type="EMBL" id="CAJOAX010004509">
    <property type="protein sequence ID" value="CAF3909263.1"/>
    <property type="molecule type" value="Genomic_DNA"/>
</dbReference>
<protein>
    <recommendedName>
        <fullName evidence="2">Tc1-like transposase DDE domain-containing protein</fullName>
    </recommendedName>
</protein>
<evidence type="ECO:0000313" key="5">
    <source>
        <dbReference type="EMBL" id="CAF3909263.1"/>
    </source>
</evidence>
<dbReference type="EMBL" id="CAJNOU010004448">
    <property type="protein sequence ID" value="CAF1441947.1"/>
    <property type="molecule type" value="Genomic_DNA"/>
</dbReference>
<feature type="compositionally biased region" description="Basic and acidic residues" evidence="1">
    <location>
        <begin position="20"/>
        <end position="35"/>
    </location>
</feature>
<dbReference type="Proteomes" id="UP000663823">
    <property type="component" value="Unassembled WGS sequence"/>
</dbReference>
<evidence type="ECO:0000313" key="3">
    <source>
        <dbReference type="EMBL" id="CAF0880969.1"/>
    </source>
</evidence>
<name>A0A815NT62_9BILA</name>
<sequence length="245" mass="28469">MTYRAAEAQIGISRASVQRALERSDETGGSKDRSRSGRPKKLTKRNICMLKHLVEHGNRSSAPELMLSLNESLRNPKQVLFSDEPTFYVIKRKSETKIWRKKDEKWKEGCMQVAAMGGERLGFWGVITWQGTECFRIYTENTNSNVYWDILDNYLVPTVHMYGMEDNFIFQYDNARFHTSKQTQEKLHEIGAKILKWPVKSPDLNPVKHLWSIIDEKIKISNNVFNQGLNRWVVNRMANDNTAIV</sequence>
<evidence type="ECO:0000259" key="2">
    <source>
        <dbReference type="Pfam" id="PF13358"/>
    </source>
</evidence>
<accession>A0A815NT62</accession>
<dbReference type="GO" id="GO:0003676">
    <property type="term" value="F:nucleic acid binding"/>
    <property type="evidence" value="ECO:0007669"/>
    <property type="project" value="InterPro"/>
</dbReference>
<feature type="domain" description="Tc1-like transposase DDE" evidence="2">
    <location>
        <begin position="78"/>
        <end position="219"/>
    </location>
</feature>
<dbReference type="Proteomes" id="UP000663889">
    <property type="component" value="Unassembled WGS sequence"/>
</dbReference>
<proteinExistence type="predicted"/>
<gene>
    <name evidence="6" type="ORF">FNK824_LOCUS23645</name>
    <name evidence="5" type="ORF">OTI717_LOCUS24208</name>
    <name evidence="3" type="ORF">RFH988_LOCUS7963</name>
    <name evidence="4" type="ORF">SEV965_LOCUS33269</name>
</gene>
<dbReference type="EMBL" id="CAJOBE010005055">
    <property type="protein sequence ID" value="CAF3958585.1"/>
    <property type="molecule type" value="Genomic_DNA"/>
</dbReference>
<dbReference type="InterPro" id="IPR036397">
    <property type="entry name" value="RNaseH_sf"/>
</dbReference>
<dbReference type="AlphaFoldDB" id="A0A815NT62"/>
<dbReference type="Proteomes" id="UP000663882">
    <property type="component" value="Unassembled WGS sequence"/>
</dbReference>
<dbReference type="EMBL" id="CAJNOO010000261">
    <property type="protein sequence ID" value="CAF0880969.1"/>
    <property type="molecule type" value="Genomic_DNA"/>
</dbReference>
<comment type="caution">
    <text evidence="4">The sequence shown here is derived from an EMBL/GenBank/DDBJ whole genome shotgun (WGS) entry which is preliminary data.</text>
</comment>
<feature type="region of interest" description="Disordered" evidence="1">
    <location>
        <begin position="17"/>
        <end position="41"/>
    </location>
</feature>
<dbReference type="Proteomes" id="UP000663874">
    <property type="component" value="Unassembled WGS sequence"/>
</dbReference>
<dbReference type="Pfam" id="PF13358">
    <property type="entry name" value="DDE_3"/>
    <property type="match status" value="1"/>
</dbReference>
<evidence type="ECO:0000313" key="4">
    <source>
        <dbReference type="EMBL" id="CAF1441947.1"/>
    </source>
</evidence>
<reference evidence="4" key="1">
    <citation type="submission" date="2021-02" db="EMBL/GenBank/DDBJ databases">
        <authorList>
            <person name="Nowell W R."/>
        </authorList>
    </citation>
    <scope>NUCLEOTIDE SEQUENCE</scope>
</reference>
<dbReference type="InterPro" id="IPR038717">
    <property type="entry name" value="Tc1-like_DDE_dom"/>
</dbReference>
<dbReference type="OrthoDB" id="25402at2759"/>
<evidence type="ECO:0000256" key="1">
    <source>
        <dbReference type="SAM" id="MobiDB-lite"/>
    </source>
</evidence>
<evidence type="ECO:0000313" key="7">
    <source>
        <dbReference type="Proteomes" id="UP000663889"/>
    </source>
</evidence>
<dbReference type="Gene3D" id="3.30.420.10">
    <property type="entry name" value="Ribonuclease H-like superfamily/Ribonuclease H"/>
    <property type="match status" value="1"/>
</dbReference>